<protein>
    <recommendedName>
        <fullName evidence="6 7">D,D-heptose 1,7-bisphosphate phosphatase</fullName>
        <ecNumber evidence="7">3.1.3.-</ecNumber>
    </recommendedName>
</protein>
<dbReference type="GO" id="GO:0005975">
    <property type="term" value="P:carbohydrate metabolic process"/>
    <property type="evidence" value="ECO:0007669"/>
    <property type="project" value="InterPro"/>
</dbReference>
<dbReference type="AlphaFoldDB" id="A0AAD2Z6J3"/>
<keyword evidence="10" id="KW-0460">Magnesium</keyword>
<dbReference type="NCBIfam" id="TIGR01656">
    <property type="entry name" value="Histidinol-ppas"/>
    <property type="match status" value="1"/>
</dbReference>
<accession>A0AAD2Z6J3</accession>
<dbReference type="InterPro" id="IPR023214">
    <property type="entry name" value="HAD_sf"/>
</dbReference>
<evidence type="ECO:0000256" key="3">
    <source>
        <dbReference type="ARBA" id="ARBA00022723"/>
    </source>
</evidence>
<feature type="binding site" evidence="10">
    <location>
        <position position="98"/>
    </location>
    <ligand>
        <name>Zn(2+)</name>
        <dbReference type="ChEBI" id="CHEBI:29105"/>
    </ligand>
</feature>
<evidence type="ECO:0000256" key="6">
    <source>
        <dbReference type="ARBA" id="ARBA00031828"/>
    </source>
</evidence>
<comment type="cofactor">
    <cofactor evidence="10">
        <name>Mg(2+)</name>
        <dbReference type="ChEBI" id="CHEBI:18420"/>
    </cofactor>
</comment>
<dbReference type="InterPro" id="IPR004446">
    <property type="entry name" value="Heptose_bisP_phosphatase"/>
</dbReference>
<feature type="active site" description="Nucleophile" evidence="8">
    <location>
        <position position="8"/>
    </location>
</feature>
<feature type="binding site" evidence="10">
    <location>
        <position position="10"/>
    </location>
    <ligand>
        <name>Mg(2+)</name>
        <dbReference type="ChEBI" id="CHEBI:18420"/>
    </ligand>
</feature>
<evidence type="ECO:0000256" key="5">
    <source>
        <dbReference type="ARBA" id="ARBA00023277"/>
    </source>
</evidence>
<evidence type="ECO:0000256" key="7">
    <source>
        <dbReference type="PIRNR" id="PIRNR004682"/>
    </source>
</evidence>
<dbReference type="SUPFAM" id="SSF56784">
    <property type="entry name" value="HAD-like"/>
    <property type="match status" value="1"/>
</dbReference>
<feature type="binding site" evidence="10">
    <location>
        <position position="90"/>
    </location>
    <ligand>
        <name>Zn(2+)</name>
        <dbReference type="ChEBI" id="CHEBI:29105"/>
    </ligand>
</feature>
<evidence type="ECO:0000256" key="1">
    <source>
        <dbReference type="ARBA" id="ARBA00004496"/>
    </source>
</evidence>
<dbReference type="GO" id="GO:0005737">
    <property type="term" value="C:cytoplasm"/>
    <property type="evidence" value="ECO:0007669"/>
    <property type="project" value="UniProtKB-SubCell"/>
</dbReference>
<comment type="similarity">
    <text evidence="7">Belongs to the gmhB family.</text>
</comment>
<evidence type="ECO:0000256" key="9">
    <source>
        <dbReference type="PIRSR" id="PIRSR004682-3"/>
    </source>
</evidence>
<proteinExistence type="inferred from homology"/>
<feature type="binding site" evidence="10">
    <location>
        <position position="8"/>
    </location>
    <ligand>
        <name>Mg(2+)</name>
        <dbReference type="ChEBI" id="CHEBI:18420"/>
    </ligand>
</feature>
<reference evidence="11" key="1">
    <citation type="submission" date="2023-02" db="EMBL/GenBank/DDBJ databases">
        <authorList>
            <person name="Ashton P.M."/>
            <person name="Dallman T."/>
            <person name="Nair S."/>
            <person name="De Pinna E."/>
            <person name="Peters T."/>
            <person name="Grant K."/>
        </authorList>
    </citation>
    <scope>NUCLEOTIDE SEQUENCE</scope>
    <source>
        <strain evidence="11">01103883</strain>
    </source>
</reference>
<gene>
    <name evidence="11" type="ORF">RSF11_003969</name>
</gene>
<keyword evidence="10" id="KW-0862">Zinc</keyword>
<comment type="caution">
    <text evidence="11">The sequence shown here is derived from an EMBL/GenBank/DDBJ whole genome shotgun (WGS) entry which is preliminary data.</text>
</comment>
<keyword evidence="3 10" id="KW-0479">Metal-binding</keyword>
<feature type="site" description="Stabilizes the phosphoryl group" evidence="9">
    <location>
        <position position="56"/>
    </location>
</feature>
<feature type="site" description="Contributes to substrate recognition" evidence="9">
    <location>
        <position position="101"/>
    </location>
</feature>
<dbReference type="RefSeq" id="WP_050158703.1">
    <property type="nucleotide sequence ID" value="NZ_CHYV01000003.1"/>
</dbReference>
<comment type="subcellular location">
    <subcellularLocation>
        <location evidence="1 7">Cytoplasm</location>
    </subcellularLocation>
</comment>
<dbReference type="Proteomes" id="UP001182355">
    <property type="component" value="Unassembled WGS sequence"/>
</dbReference>
<feature type="binding site" evidence="10">
    <location>
        <position position="100"/>
    </location>
    <ligand>
        <name>Zn(2+)</name>
        <dbReference type="ChEBI" id="CHEBI:29105"/>
    </ligand>
</feature>
<evidence type="ECO:0000256" key="8">
    <source>
        <dbReference type="PIRSR" id="PIRSR004682-1"/>
    </source>
</evidence>
<keyword evidence="2 7" id="KW-0963">Cytoplasm</keyword>
<dbReference type="InterPro" id="IPR006549">
    <property type="entry name" value="HAD-SF_hydro_IIIA"/>
</dbReference>
<keyword evidence="5 7" id="KW-0119">Carbohydrate metabolism</keyword>
<dbReference type="PANTHER" id="PTHR42891">
    <property type="entry name" value="D-GLYCERO-BETA-D-MANNO-HEPTOSE-1,7-BISPHOSPHATE 7-PHOSPHATASE"/>
    <property type="match status" value="1"/>
</dbReference>
<feature type="active site" description="Proton donor" evidence="8">
    <location>
        <position position="10"/>
    </location>
</feature>
<dbReference type="NCBIfam" id="TIGR01662">
    <property type="entry name" value="HAD-SF-IIIA"/>
    <property type="match status" value="1"/>
</dbReference>
<name>A0AAD2Z6J3_YEREN</name>
<dbReference type="CDD" id="cd07503">
    <property type="entry name" value="HAD_HisB-N"/>
    <property type="match status" value="1"/>
</dbReference>
<keyword evidence="4 7" id="KW-0378">Hydrolase</keyword>
<organism evidence="11 12">
    <name type="scientific">Yersinia enterocolitica</name>
    <dbReference type="NCBI Taxonomy" id="630"/>
    <lineage>
        <taxon>Bacteria</taxon>
        <taxon>Pseudomonadati</taxon>
        <taxon>Pseudomonadota</taxon>
        <taxon>Gammaproteobacteria</taxon>
        <taxon>Enterobacterales</taxon>
        <taxon>Yersiniaceae</taxon>
        <taxon>Yersinia</taxon>
    </lineage>
</organism>
<dbReference type="Pfam" id="PF13242">
    <property type="entry name" value="Hydrolase_like"/>
    <property type="match status" value="1"/>
</dbReference>
<dbReference type="Gene3D" id="3.40.50.1000">
    <property type="entry name" value="HAD superfamily/HAD-like"/>
    <property type="match status" value="1"/>
</dbReference>
<dbReference type="EMBL" id="ABNAVX010000032">
    <property type="protein sequence ID" value="ELI8104211.1"/>
    <property type="molecule type" value="Genomic_DNA"/>
</dbReference>
<sequence length="176" mass="19573">MRKAIFLDRDGVINRALVRDGKPYPPADLASMEILPGVDVATQALHDAGWLLIVVTNQPDVARGTTTRAEVEAINHYLQQTLPIDEFRTCYHDSDDNCNCRKPLPGALLAAAKTHDIDLSASYMIGDRWRDIEAGERAGCKTIFIDYGYAEKQPVIVNRRVQSLLEAARIILGIRT</sequence>
<dbReference type="PANTHER" id="PTHR42891:SF1">
    <property type="entry name" value="D-GLYCERO-BETA-D-MANNO-HEPTOSE-1,7-BISPHOSPHATE 7-PHOSPHATASE"/>
    <property type="match status" value="1"/>
</dbReference>
<dbReference type="InterPro" id="IPR036412">
    <property type="entry name" value="HAD-like_sf"/>
</dbReference>
<dbReference type="PIRSF" id="PIRSF004682">
    <property type="entry name" value="GmhB"/>
    <property type="match status" value="1"/>
</dbReference>
<comment type="cofactor">
    <cofactor evidence="10">
        <name>Zn(2+)</name>
        <dbReference type="ChEBI" id="CHEBI:29105"/>
    </cofactor>
</comment>
<evidence type="ECO:0000256" key="10">
    <source>
        <dbReference type="PIRSR" id="PIRSR004682-4"/>
    </source>
</evidence>
<evidence type="ECO:0000313" key="11">
    <source>
        <dbReference type="EMBL" id="ELI8104211.1"/>
    </source>
</evidence>
<feature type="binding site" evidence="10">
    <location>
        <position position="127"/>
    </location>
    <ligand>
        <name>Mg(2+)</name>
        <dbReference type="ChEBI" id="CHEBI:18420"/>
    </ligand>
</feature>
<dbReference type="EC" id="3.1.3.-" evidence="7"/>
<dbReference type="GO" id="GO:0016791">
    <property type="term" value="F:phosphatase activity"/>
    <property type="evidence" value="ECO:0007669"/>
    <property type="project" value="InterPro"/>
</dbReference>
<dbReference type="GO" id="GO:0046872">
    <property type="term" value="F:metal ion binding"/>
    <property type="evidence" value="ECO:0007669"/>
    <property type="project" value="UniProtKB-KW"/>
</dbReference>
<evidence type="ECO:0000313" key="12">
    <source>
        <dbReference type="Proteomes" id="UP001182355"/>
    </source>
</evidence>
<evidence type="ECO:0000256" key="2">
    <source>
        <dbReference type="ARBA" id="ARBA00022490"/>
    </source>
</evidence>
<feature type="site" description="Stabilizes the phosphoryl group" evidence="9">
    <location>
        <position position="102"/>
    </location>
</feature>
<dbReference type="InterPro" id="IPR006543">
    <property type="entry name" value="Histidinol-phos"/>
</dbReference>
<feature type="binding site" evidence="10">
    <location>
        <position position="92"/>
    </location>
    <ligand>
        <name>Zn(2+)</name>
        <dbReference type="ChEBI" id="CHEBI:29105"/>
    </ligand>
</feature>
<evidence type="ECO:0000256" key="4">
    <source>
        <dbReference type="ARBA" id="ARBA00022801"/>
    </source>
</evidence>